<dbReference type="HOGENOM" id="CLU_2986109_0_0_11"/>
<comment type="caution">
    <text evidence="1">The sequence shown here is derived from an EMBL/GenBank/DDBJ whole genome shotgun (WGS) entry which is preliminary data.</text>
</comment>
<dbReference type="EMBL" id="AQHZ01000007">
    <property type="protein sequence ID" value="ENO18730.1"/>
    <property type="molecule type" value="Genomic_DNA"/>
</dbReference>
<keyword evidence="2" id="KW-1185">Reference proteome</keyword>
<evidence type="ECO:0000313" key="2">
    <source>
        <dbReference type="Proteomes" id="UP000013015"/>
    </source>
</evidence>
<sequence length="57" mass="6095">MFPGCSGVRIEDDPPLYQCCGFMVAVYGDPSNPDDGRKGVVYVTNANIEVGGPFLPE</sequence>
<evidence type="ECO:0000313" key="1">
    <source>
        <dbReference type="EMBL" id="ENO18730.1"/>
    </source>
</evidence>
<dbReference type="STRING" id="888050.HMPREF9004_0400"/>
<organism evidence="1 2">
    <name type="scientific">Schaalia cardiffensis F0333</name>
    <dbReference type="NCBI Taxonomy" id="888050"/>
    <lineage>
        <taxon>Bacteria</taxon>
        <taxon>Bacillati</taxon>
        <taxon>Actinomycetota</taxon>
        <taxon>Actinomycetes</taxon>
        <taxon>Actinomycetales</taxon>
        <taxon>Actinomycetaceae</taxon>
        <taxon>Schaalia</taxon>
    </lineage>
</organism>
<proteinExistence type="predicted"/>
<gene>
    <name evidence="1" type="ORF">HMPREF9004_0400</name>
</gene>
<dbReference type="Proteomes" id="UP000013015">
    <property type="component" value="Unassembled WGS sequence"/>
</dbReference>
<name>N6W861_9ACTO</name>
<reference evidence="1 2" key="1">
    <citation type="submission" date="2013-03" db="EMBL/GenBank/DDBJ databases">
        <title>Reference genome for the Human Microbiome Project.</title>
        <authorList>
            <person name="Aqrawi P."/>
            <person name="Ayvaz T."/>
            <person name="Bess C."/>
            <person name="Blankenburg K."/>
            <person name="Coyle M."/>
            <person name="Deng J."/>
            <person name="Forbes L."/>
            <person name="Fowler G."/>
            <person name="Francisco L."/>
            <person name="Fu Q."/>
            <person name="Gibbs R."/>
            <person name="Gross S."/>
            <person name="Gubbala S."/>
            <person name="Hale W."/>
            <person name="Hemphill L."/>
            <person name="Highlander S."/>
            <person name="Hirani K."/>
            <person name="Jackson L."/>
            <person name="Jakkamsetti A."/>
            <person name="Javaid M."/>
            <person name="Jayaseelan J.C."/>
            <person name="Jiang H."/>
            <person name="Joshi V."/>
            <person name="Korchina V."/>
            <person name="Kovar C."/>
            <person name="Lara F."/>
            <person name="Lee S."/>
            <person name="Liu Y."/>
            <person name="Mata R."/>
            <person name="Mathew T."/>
            <person name="Munidasa M."/>
            <person name="Muzny D."/>
            <person name="Nazareth L."/>
            <person name="Ngo R."/>
            <person name="Nguyen L."/>
            <person name="Nguyen N."/>
            <person name="Okwuonu G."/>
            <person name="Ongeri F."/>
            <person name="Palculict T."/>
            <person name="Patil S."/>
            <person name="Petrosino J."/>
            <person name="Pham C."/>
            <person name="Pham P."/>
            <person name="Pu L.-L."/>
            <person name="Qin X."/>
            <person name="Qu J."/>
            <person name="Reid J."/>
            <person name="Ross M."/>
            <person name="Ruth R."/>
            <person name="Saada N."/>
            <person name="San Lucas F."/>
            <person name="Santibanez J."/>
            <person name="Shang Y."/>
            <person name="Simmons D."/>
            <person name="Song X.-Z."/>
            <person name="Tang L.-Y."/>
            <person name="Thornton R."/>
            <person name="Warren J."/>
            <person name="Weissenberger G."/>
            <person name="Wilczek-Boney K."/>
            <person name="Worley K."/>
            <person name="Youmans B."/>
            <person name="Zhang J."/>
            <person name="Zhang L."/>
            <person name="Zhao Z."/>
            <person name="Zhou C."/>
            <person name="Zhu D."/>
            <person name="Zhu Y."/>
        </authorList>
    </citation>
    <scope>NUCLEOTIDE SEQUENCE [LARGE SCALE GENOMIC DNA]</scope>
    <source>
        <strain evidence="1 2">F0333</strain>
    </source>
</reference>
<dbReference type="AlphaFoldDB" id="N6W861"/>
<accession>N6W861</accession>
<protein>
    <submittedName>
        <fullName evidence="1">Uncharacterized protein</fullName>
    </submittedName>
</protein>